<sequence length="142" mass="14817">MAWLVRVVLAATTSAGSRLPAPGCPMGLGGSRRGCGLVVVRQQRDRGRGQGAGGQLGWVSATYRQGEEGQEGTSSWLLGRVGRGLRCRGKVGVGDLEVLVMGQGRVRGKGPRGWSVTVRLAASNGHACDQQTRTCMTRGGQA</sequence>
<accession>A0A699YV78</accession>
<comment type="caution">
    <text evidence="1">The sequence shown here is derived from an EMBL/GenBank/DDBJ whole genome shotgun (WGS) entry which is preliminary data.</text>
</comment>
<dbReference type="AlphaFoldDB" id="A0A699YV78"/>
<protein>
    <submittedName>
        <fullName evidence="1">Uncharacterized protein</fullName>
    </submittedName>
</protein>
<dbReference type="EMBL" id="BLLF01000637">
    <property type="protein sequence ID" value="GFH13660.1"/>
    <property type="molecule type" value="Genomic_DNA"/>
</dbReference>
<organism evidence="1 2">
    <name type="scientific">Haematococcus lacustris</name>
    <name type="common">Green alga</name>
    <name type="synonym">Haematococcus pluvialis</name>
    <dbReference type="NCBI Taxonomy" id="44745"/>
    <lineage>
        <taxon>Eukaryota</taxon>
        <taxon>Viridiplantae</taxon>
        <taxon>Chlorophyta</taxon>
        <taxon>core chlorophytes</taxon>
        <taxon>Chlorophyceae</taxon>
        <taxon>CS clade</taxon>
        <taxon>Chlamydomonadales</taxon>
        <taxon>Haematococcaceae</taxon>
        <taxon>Haematococcus</taxon>
    </lineage>
</organism>
<reference evidence="1 2" key="1">
    <citation type="submission" date="2020-02" db="EMBL/GenBank/DDBJ databases">
        <title>Draft genome sequence of Haematococcus lacustris strain NIES-144.</title>
        <authorList>
            <person name="Morimoto D."/>
            <person name="Nakagawa S."/>
            <person name="Yoshida T."/>
            <person name="Sawayama S."/>
        </authorList>
    </citation>
    <scope>NUCLEOTIDE SEQUENCE [LARGE SCALE GENOMIC DNA]</scope>
    <source>
        <strain evidence="1 2">NIES-144</strain>
    </source>
</reference>
<evidence type="ECO:0000313" key="2">
    <source>
        <dbReference type="Proteomes" id="UP000485058"/>
    </source>
</evidence>
<evidence type="ECO:0000313" key="1">
    <source>
        <dbReference type="EMBL" id="GFH13660.1"/>
    </source>
</evidence>
<name>A0A699YV78_HAELA</name>
<dbReference type="Proteomes" id="UP000485058">
    <property type="component" value="Unassembled WGS sequence"/>
</dbReference>
<keyword evidence="2" id="KW-1185">Reference proteome</keyword>
<proteinExistence type="predicted"/>
<gene>
    <name evidence="1" type="ORF">HaLaN_09589</name>
</gene>
<feature type="non-terminal residue" evidence="1">
    <location>
        <position position="142"/>
    </location>
</feature>